<dbReference type="AlphaFoldDB" id="A0A2C9VRX8"/>
<feature type="transmembrane region" description="Helical" evidence="1">
    <location>
        <begin position="76"/>
        <end position="94"/>
    </location>
</feature>
<dbReference type="PANTHER" id="PTHR34656:SF2">
    <property type="entry name" value="TRANSMEMBRANE PROTEIN"/>
    <property type="match status" value="1"/>
</dbReference>
<reference evidence="3" key="1">
    <citation type="journal article" date="2016" name="Nat. Biotechnol.">
        <title>Sequencing wild and cultivated cassava and related species reveals extensive interspecific hybridization and genetic diversity.</title>
        <authorList>
            <person name="Bredeson J.V."/>
            <person name="Lyons J.B."/>
            <person name="Prochnik S.E."/>
            <person name="Wu G.A."/>
            <person name="Ha C.M."/>
            <person name="Edsinger-Gonzales E."/>
            <person name="Grimwood J."/>
            <person name="Schmutz J."/>
            <person name="Rabbi I.Y."/>
            <person name="Egesi C."/>
            <person name="Nauluvula P."/>
            <person name="Lebot V."/>
            <person name="Ndunguru J."/>
            <person name="Mkamilo G."/>
            <person name="Bart R.S."/>
            <person name="Setter T.L."/>
            <person name="Gleadow R.M."/>
            <person name="Kulakow P."/>
            <person name="Ferguson M.E."/>
            <person name="Rounsley S."/>
            <person name="Rokhsar D.S."/>
        </authorList>
    </citation>
    <scope>NUCLEOTIDE SEQUENCE [LARGE SCALE GENOMIC DNA]</scope>
    <source>
        <strain evidence="3">cv. AM560-2</strain>
    </source>
</reference>
<feature type="transmembrane region" description="Helical" evidence="1">
    <location>
        <begin position="46"/>
        <end position="64"/>
    </location>
</feature>
<evidence type="ECO:0000313" key="3">
    <source>
        <dbReference type="Proteomes" id="UP000091857"/>
    </source>
</evidence>
<comment type="caution">
    <text evidence="2">The sequence shown here is derived from an EMBL/GenBank/DDBJ whole genome shotgun (WGS) entry which is preliminary data.</text>
</comment>
<dbReference type="EMBL" id="CM004392">
    <property type="protein sequence ID" value="OAY47845.1"/>
    <property type="molecule type" value="Genomic_DNA"/>
</dbReference>
<keyword evidence="3" id="KW-1185">Reference proteome</keyword>
<feature type="transmembrane region" description="Helical" evidence="1">
    <location>
        <begin position="101"/>
        <end position="118"/>
    </location>
</feature>
<protein>
    <submittedName>
        <fullName evidence="2">Uncharacterized protein</fullName>
    </submittedName>
</protein>
<keyword evidence="1" id="KW-0812">Transmembrane</keyword>
<sequence length="170" mass="18814">MHVTNSPCACTCFPILTSHVAHQSNNAIANAIIINKTKPETHQETSYLFSLFLFFFFFCKSPVMNLSGTTTVTRTVLLFFFCVFLCSCIFVYYANNESATNWPAFCASTILVVGLLLTSTLVVVAARATVLAWITVLVLLAFAGKRRGVLVQQGRKITTDVVMYLFKDCA</sequence>
<proteinExistence type="predicted"/>
<evidence type="ECO:0000313" key="2">
    <source>
        <dbReference type="EMBL" id="OAY47845.1"/>
    </source>
</evidence>
<dbReference type="Gramene" id="Manes.06G110000.1.v8.1">
    <property type="protein sequence ID" value="Manes.06G110000.1.v8.1.CDS.1"/>
    <property type="gene ID" value="Manes.06G110000.v8.1"/>
</dbReference>
<organism evidence="2 3">
    <name type="scientific">Manihot esculenta</name>
    <name type="common">Cassava</name>
    <name type="synonym">Jatropha manihot</name>
    <dbReference type="NCBI Taxonomy" id="3983"/>
    <lineage>
        <taxon>Eukaryota</taxon>
        <taxon>Viridiplantae</taxon>
        <taxon>Streptophyta</taxon>
        <taxon>Embryophyta</taxon>
        <taxon>Tracheophyta</taxon>
        <taxon>Spermatophyta</taxon>
        <taxon>Magnoliopsida</taxon>
        <taxon>eudicotyledons</taxon>
        <taxon>Gunneridae</taxon>
        <taxon>Pentapetalae</taxon>
        <taxon>rosids</taxon>
        <taxon>fabids</taxon>
        <taxon>Malpighiales</taxon>
        <taxon>Euphorbiaceae</taxon>
        <taxon>Crotonoideae</taxon>
        <taxon>Manihoteae</taxon>
        <taxon>Manihot</taxon>
    </lineage>
</organism>
<keyword evidence="1" id="KW-0472">Membrane</keyword>
<dbReference type="OMA" id="YACTANP"/>
<evidence type="ECO:0000256" key="1">
    <source>
        <dbReference type="SAM" id="Phobius"/>
    </source>
</evidence>
<gene>
    <name evidence="2" type="ORF">MANES_06G110000v8</name>
</gene>
<name>A0A2C9VRX8_MANES</name>
<dbReference type="STRING" id="3983.A0A2C9VRX8"/>
<keyword evidence="1" id="KW-1133">Transmembrane helix</keyword>
<accession>A0A2C9VRX8</accession>
<dbReference type="Proteomes" id="UP000091857">
    <property type="component" value="Chromosome 6"/>
</dbReference>
<dbReference type="PANTHER" id="PTHR34656">
    <property type="entry name" value="PYRROLINE-5-CARBOXYLATE REDUCTASE"/>
    <property type="match status" value="1"/>
</dbReference>
<feature type="transmembrane region" description="Helical" evidence="1">
    <location>
        <begin position="124"/>
        <end position="143"/>
    </location>
</feature>
<dbReference type="OrthoDB" id="1105491at2759"/>